<dbReference type="InterPro" id="IPR050784">
    <property type="entry name" value="IAP"/>
</dbReference>
<sequence length="186" mass="20543">MEKLAEMGFTERDINEVLTVQIETTGSPFSTYAELVSALLQRQQARAAGCESFPQSTPQGDERLPASPPLLTIPQGIAFPRLNEDFRERNCLSAVTSPTSPAPDKSSLRRTLSAPASRSSESDESLEERLERMQEERRCKICMDAELGVVFLPCGHLSCCAVCADGVEVCPMCRTPIREKIRTYLS</sequence>
<keyword evidence="6" id="KW-0012">Acyltransferase</keyword>
<evidence type="ECO:0000313" key="6">
    <source>
        <dbReference type="EMBL" id="KAJ7394288.1"/>
    </source>
</evidence>
<organism evidence="6 7">
    <name type="scientific">Desmophyllum pertusum</name>
    <dbReference type="NCBI Taxonomy" id="174260"/>
    <lineage>
        <taxon>Eukaryota</taxon>
        <taxon>Metazoa</taxon>
        <taxon>Cnidaria</taxon>
        <taxon>Anthozoa</taxon>
        <taxon>Hexacorallia</taxon>
        <taxon>Scleractinia</taxon>
        <taxon>Caryophylliina</taxon>
        <taxon>Caryophylliidae</taxon>
        <taxon>Desmophyllum</taxon>
    </lineage>
</organism>
<dbReference type="GO" id="GO:0051726">
    <property type="term" value="P:regulation of cell cycle"/>
    <property type="evidence" value="ECO:0007669"/>
    <property type="project" value="TreeGrafter"/>
</dbReference>
<reference evidence="6" key="1">
    <citation type="submission" date="2023-01" db="EMBL/GenBank/DDBJ databases">
        <title>Genome assembly of the deep-sea coral Lophelia pertusa.</title>
        <authorList>
            <person name="Herrera S."/>
            <person name="Cordes E."/>
        </authorList>
    </citation>
    <scope>NUCLEOTIDE SEQUENCE</scope>
    <source>
        <strain evidence="6">USNM1676648</strain>
        <tissue evidence="6">Polyp</tissue>
    </source>
</reference>
<dbReference type="PROSITE" id="PS50089">
    <property type="entry name" value="ZF_RING_2"/>
    <property type="match status" value="1"/>
</dbReference>
<gene>
    <name evidence="6" type="primary">IAP2_2</name>
    <name evidence="6" type="ORF">OS493_000090</name>
</gene>
<dbReference type="PANTHER" id="PTHR10044">
    <property type="entry name" value="INHIBITOR OF APOPTOSIS"/>
    <property type="match status" value="1"/>
</dbReference>
<keyword evidence="1 3" id="KW-0863">Zinc-finger</keyword>
<dbReference type="GO" id="GO:0061630">
    <property type="term" value="F:ubiquitin protein ligase activity"/>
    <property type="evidence" value="ECO:0007669"/>
    <property type="project" value="UniProtKB-EC"/>
</dbReference>
<evidence type="ECO:0000256" key="4">
    <source>
        <dbReference type="SAM" id="MobiDB-lite"/>
    </source>
</evidence>
<evidence type="ECO:0000256" key="2">
    <source>
        <dbReference type="ARBA" id="ARBA00022833"/>
    </source>
</evidence>
<dbReference type="PANTHER" id="PTHR10044:SF139">
    <property type="entry name" value="DEATH-ASSOCIATED INHIBITOR OF APOPTOSIS 2"/>
    <property type="match status" value="1"/>
</dbReference>
<keyword evidence="2" id="KW-0862">Zinc</keyword>
<keyword evidence="7" id="KW-1185">Reference proteome</keyword>
<dbReference type="SMART" id="SM00184">
    <property type="entry name" value="RING"/>
    <property type="match status" value="1"/>
</dbReference>
<feature type="region of interest" description="Disordered" evidence="4">
    <location>
        <begin position="93"/>
        <end position="129"/>
    </location>
</feature>
<keyword evidence="6" id="KW-0808">Transferase</keyword>
<name>A0A9X0DD25_9CNID</name>
<evidence type="ECO:0000313" key="7">
    <source>
        <dbReference type="Proteomes" id="UP001163046"/>
    </source>
</evidence>
<dbReference type="EMBL" id="MU825396">
    <property type="protein sequence ID" value="KAJ7394288.1"/>
    <property type="molecule type" value="Genomic_DNA"/>
</dbReference>
<dbReference type="GO" id="GO:0031398">
    <property type="term" value="P:positive regulation of protein ubiquitination"/>
    <property type="evidence" value="ECO:0007669"/>
    <property type="project" value="TreeGrafter"/>
</dbReference>
<dbReference type="GO" id="GO:0043027">
    <property type="term" value="F:cysteine-type endopeptidase inhibitor activity involved in apoptotic process"/>
    <property type="evidence" value="ECO:0007669"/>
    <property type="project" value="TreeGrafter"/>
</dbReference>
<dbReference type="InterPro" id="IPR013083">
    <property type="entry name" value="Znf_RING/FYVE/PHD"/>
</dbReference>
<dbReference type="GO" id="GO:0008270">
    <property type="term" value="F:zinc ion binding"/>
    <property type="evidence" value="ECO:0007669"/>
    <property type="project" value="UniProtKB-KW"/>
</dbReference>
<dbReference type="InterPro" id="IPR001841">
    <property type="entry name" value="Znf_RING"/>
</dbReference>
<keyword evidence="1 3" id="KW-0479">Metal-binding</keyword>
<comment type="caution">
    <text evidence="6">The sequence shown here is derived from an EMBL/GenBank/DDBJ whole genome shotgun (WGS) entry which is preliminary data.</text>
</comment>
<evidence type="ECO:0000259" key="5">
    <source>
        <dbReference type="PROSITE" id="PS50089"/>
    </source>
</evidence>
<evidence type="ECO:0000256" key="3">
    <source>
        <dbReference type="PROSITE-ProRule" id="PRU00175"/>
    </source>
</evidence>
<feature type="region of interest" description="Disordered" evidence="4">
    <location>
        <begin position="49"/>
        <end position="69"/>
    </location>
</feature>
<dbReference type="GO" id="GO:0005634">
    <property type="term" value="C:nucleus"/>
    <property type="evidence" value="ECO:0007669"/>
    <property type="project" value="TreeGrafter"/>
</dbReference>
<evidence type="ECO:0000256" key="1">
    <source>
        <dbReference type="ARBA" id="ARBA00022771"/>
    </source>
</evidence>
<protein>
    <submittedName>
        <fullName evidence="6">Iap2p</fullName>
        <ecNumber evidence="6">2.3.2.27</ecNumber>
    </submittedName>
</protein>
<dbReference type="GO" id="GO:0043066">
    <property type="term" value="P:negative regulation of apoptotic process"/>
    <property type="evidence" value="ECO:0007669"/>
    <property type="project" value="TreeGrafter"/>
</dbReference>
<dbReference type="OrthoDB" id="774873at2759"/>
<dbReference type="Gene3D" id="3.30.40.10">
    <property type="entry name" value="Zinc/RING finger domain, C3HC4 (zinc finger)"/>
    <property type="match status" value="1"/>
</dbReference>
<feature type="domain" description="RING-type" evidence="5">
    <location>
        <begin position="139"/>
        <end position="174"/>
    </location>
</feature>
<dbReference type="AlphaFoldDB" id="A0A9X0DD25"/>
<dbReference type="GO" id="GO:0005737">
    <property type="term" value="C:cytoplasm"/>
    <property type="evidence" value="ECO:0007669"/>
    <property type="project" value="TreeGrafter"/>
</dbReference>
<dbReference type="FunFam" id="3.30.40.10:FF:000184">
    <property type="entry name" value="Baculoviral IAP repeat containing 2"/>
    <property type="match status" value="1"/>
</dbReference>
<dbReference type="Pfam" id="PF13920">
    <property type="entry name" value="zf-C3HC4_3"/>
    <property type="match status" value="1"/>
</dbReference>
<dbReference type="SUPFAM" id="SSF57850">
    <property type="entry name" value="RING/U-box"/>
    <property type="match status" value="1"/>
</dbReference>
<proteinExistence type="predicted"/>
<dbReference type="Gene3D" id="1.10.8.10">
    <property type="entry name" value="DNA helicase RuvA subunit, C-terminal domain"/>
    <property type="match status" value="1"/>
</dbReference>
<dbReference type="Proteomes" id="UP001163046">
    <property type="component" value="Unassembled WGS sequence"/>
</dbReference>
<accession>A0A9X0DD25</accession>
<dbReference type="EC" id="2.3.2.27" evidence="6"/>